<keyword evidence="6 8" id="KW-1133">Transmembrane helix</keyword>
<keyword evidence="7 8" id="KW-0472">Membrane</keyword>
<feature type="transmembrane region" description="Helical" evidence="8">
    <location>
        <begin position="136"/>
        <end position="155"/>
    </location>
</feature>
<keyword evidence="5 8" id="KW-0812">Transmembrane</keyword>
<keyword evidence="4" id="KW-0808">Transferase</keyword>
<dbReference type="Pfam" id="PF13231">
    <property type="entry name" value="PMT_2"/>
    <property type="match status" value="1"/>
</dbReference>
<dbReference type="Proteomes" id="UP000255177">
    <property type="component" value="Unassembled WGS sequence"/>
</dbReference>
<evidence type="ECO:0000256" key="6">
    <source>
        <dbReference type="ARBA" id="ARBA00022989"/>
    </source>
</evidence>
<evidence type="ECO:0000313" key="10">
    <source>
        <dbReference type="EMBL" id="SUQ61890.1"/>
    </source>
</evidence>
<evidence type="ECO:0000256" key="3">
    <source>
        <dbReference type="ARBA" id="ARBA00022676"/>
    </source>
</evidence>
<comment type="subcellular location">
    <subcellularLocation>
        <location evidence="1">Cell membrane</location>
        <topology evidence="1">Multi-pass membrane protein</topology>
    </subcellularLocation>
</comment>
<feature type="transmembrane region" description="Helical" evidence="8">
    <location>
        <begin position="167"/>
        <end position="192"/>
    </location>
</feature>
<gene>
    <name evidence="10" type="ORF">CCOS864_01315</name>
</gene>
<proteinExistence type="predicted"/>
<dbReference type="InterPro" id="IPR038731">
    <property type="entry name" value="RgtA/B/C-like"/>
</dbReference>
<sequence>MSLTLRLRTQVAWPLACLAILLLSSAVRLYQVTQPVLWYDEAFSVALSALSPSQILFHTARDVHPPLYYLLLHYWMHWLGSDVLALRGLSVFTGVLTVALGMWLTRRLASLRAALIAGSLLALLPIAVRYSQEVRMYSLLGMLLLAATFVLLLWVSRPAQKPLLMLYAMLMVAGLYTHYFTVLCAAAHWLYLLCVKDTRRLVRAWPWWLCNVAIALAYLPWLPSLVGQLGHTSAVSWIPRVTLETLPAAVWQFFTLDNGSAYPRPIFLVMPMVLLVASVFILRRDRQALRPNALIVASSYVPLVLVWCISFAMPLFVERYLLFAAVGLPIVLALALDRLAASHRGLAWLLAAACLTLEVTGIARIYSQQHSLNDAVGWYVNRLDVVVDGVNAQWQQGDLIVVDGLYWYFSVAYYNRTGSIPLIYENGAKGDSTGTSSSSYGGATLLFSRAEHLYVQMPQALAPKSGRVWWVGGVPGPGKERHLPGNWTKLAEIRAGETRAMLFAVPERSESQTTGH</sequence>
<feature type="transmembrane region" description="Helical" evidence="8">
    <location>
        <begin position="320"/>
        <end position="339"/>
    </location>
</feature>
<dbReference type="PANTHER" id="PTHR33908:SF3">
    <property type="entry name" value="UNDECAPRENYL PHOSPHATE-ALPHA-4-AMINO-4-DEOXY-L-ARABINOSE ARABINOSYL TRANSFERASE"/>
    <property type="match status" value="1"/>
</dbReference>
<dbReference type="InterPro" id="IPR050297">
    <property type="entry name" value="LipidA_mod_glycosyltrf_83"/>
</dbReference>
<reference evidence="11" key="1">
    <citation type="submission" date="2018-07" db="EMBL/GenBank/DDBJ databases">
        <authorList>
            <person name="Blom J."/>
        </authorList>
    </citation>
    <scope>NUCLEOTIDE SEQUENCE [LARGE SCALE GENOMIC DNA]</scope>
    <source>
        <strain evidence="11">CCOS 864</strain>
    </source>
</reference>
<feature type="transmembrane region" description="Helical" evidence="8">
    <location>
        <begin position="294"/>
        <end position="314"/>
    </location>
</feature>
<protein>
    <recommendedName>
        <fullName evidence="9">Glycosyltransferase RgtA/B/C/D-like domain-containing protein</fullName>
    </recommendedName>
</protein>
<dbReference type="EMBL" id="UIDD01000004">
    <property type="protein sequence ID" value="SUQ61890.1"/>
    <property type="molecule type" value="Genomic_DNA"/>
</dbReference>
<dbReference type="GO" id="GO:0010041">
    <property type="term" value="P:response to iron(III) ion"/>
    <property type="evidence" value="ECO:0007669"/>
    <property type="project" value="TreeGrafter"/>
</dbReference>
<evidence type="ECO:0000259" key="9">
    <source>
        <dbReference type="Pfam" id="PF13231"/>
    </source>
</evidence>
<dbReference type="PANTHER" id="PTHR33908">
    <property type="entry name" value="MANNOSYLTRANSFERASE YKCB-RELATED"/>
    <property type="match status" value="1"/>
</dbReference>
<dbReference type="AlphaFoldDB" id="A0A380SX74"/>
<evidence type="ECO:0000256" key="1">
    <source>
        <dbReference type="ARBA" id="ARBA00004651"/>
    </source>
</evidence>
<evidence type="ECO:0000256" key="7">
    <source>
        <dbReference type="ARBA" id="ARBA00023136"/>
    </source>
</evidence>
<evidence type="ECO:0000256" key="2">
    <source>
        <dbReference type="ARBA" id="ARBA00022475"/>
    </source>
</evidence>
<feature type="transmembrane region" description="Helical" evidence="8">
    <location>
        <begin position="204"/>
        <end position="222"/>
    </location>
</feature>
<accession>A0A380SX74</accession>
<keyword evidence="11" id="KW-1185">Reference proteome</keyword>
<feature type="transmembrane region" description="Helical" evidence="8">
    <location>
        <begin position="266"/>
        <end position="282"/>
    </location>
</feature>
<evidence type="ECO:0000313" key="11">
    <source>
        <dbReference type="Proteomes" id="UP000255177"/>
    </source>
</evidence>
<dbReference type="GO" id="GO:0005886">
    <property type="term" value="C:plasma membrane"/>
    <property type="evidence" value="ECO:0007669"/>
    <property type="project" value="UniProtKB-SubCell"/>
</dbReference>
<dbReference type="GO" id="GO:0009103">
    <property type="term" value="P:lipopolysaccharide biosynthetic process"/>
    <property type="evidence" value="ECO:0007669"/>
    <property type="project" value="TreeGrafter"/>
</dbReference>
<evidence type="ECO:0000256" key="5">
    <source>
        <dbReference type="ARBA" id="ARBA00022692"/>
    </source>
</evidence>
<evidence type="ECO:0000256" key="4">
    <source>
        <dbReference type="ARBA" id="ARBA00022679"/>
    </source>
</evidence>
<name>A0A380SX74_9PSED</name>
<dbReference type="RefSeq" id="WP_115085598.1">
    <property type="nucleotide sequence ID" value="NZ_CBCSFG010000006.1"/>
</dbReference>
<dbReference type="GO" id="GO:0016763">
    <property type="term" value="F:pentosyltransferase activity"/>
    <property type="evidence" value="ECO:0007669"/>
    <property type="project" value="TreeGrafter"/>
</dbReference>
<organism evidence="10 11">
    <name type="scientific">Pseudomonas wadenswilerensis</name>
    <dbReference type="NCBI Taxonomy" id="1785161"/>
    <lineage>
        <taxon>Bacteria</taxon>
        <taxon>Pseudomonadati</taxon>
        <taxon>Pseudomonadota</taxon>
        <taxon>Gammaproteobacteria</taxon>
        <taxon>Pseudomonadales</taxon>
        <taxon>Pseudomonadaceae</taxon>
        <taxon>Pseudomonas</taxon>
    </lineage>
</organism>
<keyword evidence="2" id="KW-1003">Cell membrane</keyword>
<evidence type="ECO:0000256" key="8">
    <source>
        <dbReference type="SAM" id="Phobius"/>
    </source>
</evidence>
<feature type="domain" description="Glycosyltransferase RgtA/B/C/D-like" evidence="9">
    <location>
        <begin position="64"/>
        <end position="221"/>
    </location>
</feature>
<feature type="transmembrane region" description="Helical" evidence="8">
    <location>
        <begin position="111"/>
        <end position="130"/>
    </location>
</feature>
<keyword evidence="3" id="KW-0328">Glycosyltransferase</keyword>
<feature type="transmembrane region" description="Helical" evidence="8">
    <location>
        <begin position="84"/>
        <end position="104"/>
    </location>
</feature>